<dbReference type="NCBIfam" id="TIGR00071">
    <property type="entry name" value="hisT_truA"/>
    <property type="match status" value="1"/>
</dbReference>
<evidence type="ECO:0000313" key="5">
    <source>
        <dbReference type="EMBL" id="CUS54255.1"/>
    </source>
</evidence>
<keyword evidence="3" id="KW-0413">Isomerase</keyword>
<dbReference type="PANTHER" id="PTHR11142">
    <property type="entry name" value="PSEUDOURIDYLATE SYNTHASE"/>
    <property type="match status" value="1"/>
</dbReference>
<evidence type="ECO:0000259" key="4">
    <source>
        <dbReference type="Pfam" id="PF01416"/>
    </source>
</evidence>
<dbReference type="AlphaFoldDB" id="A0A160TWU0"/>
<accession>A0A160TWU0</accession>
<dbReference type="EC" id="4.2.1.70" evidence="5"/>
<dbReference type="GO" id="GO:0003723">
    <property type="term" value="F:RNA binding"/>
    <property type="evidence" value="ECO:0007669"/>
    <property type="project" value="InterPro"/>
</dbReference>
<name>A0A160TWU0_9ZZZZ</name>
<comment type="similarity">
    <text evidence="1">Belongs to the tRNA pseudouridine synthase TruA family.</text>
</comment>
<reference evidence="5" key="1">
    <citation type="submission" date="2015-10" db="EMBL/GenBank/DDBJ databases">
        <authorList>
            <person name="Gilbert D.G."/>
        </authorList>
    </citation>
    <scope>NUCLEOTIDE SEQUENCE</scope>
</reference>
<feature type="domain" description="Pseudouridine synthase I TruA alpha/beta" evidence="4">
    <location>
        <begin position="148"/>
        <end position="250"/>
    </location>
</feature>
<dbReference type="PANTHER" id="PTHR11142:SF0">
    <property type="entry name" value="TRNA PSEUDOURIDINE SYNTHASE-LIKE 1"/>
    <property type="match status" value="1"/>
</dbReference>
<dbReference type="InterPro" id="IPR020094">
    <property type="entry name" value="TruA/RsuA/RluB/E/F_N"/>
</dbReference>
<keyword evidence="2" id="KW-0819">tRNA processing</keyword>
<protein>
    <submittedName>
        <fullName evidence="5">tRNA pseudouridine synthase A</fullName>
        <ecNumber evidence="5">4.2.1.70</ecNumber>
    </submittedName>
</protein>
<dbReference type="CDD" id="cd02570">
    <property type="entry name" value="PseudoU_synth_EcTruA"/>
    <property type="match status" value="1"/>
</dbReference>
<gene>
    <name evidence="5" type="ORF">MGWOODY_XGa682</name>
</gene>
<dbReference type="InterPro" id="IPR020097">
    <property type="entry name" value="PsdUridine_synth_TruA_a/b_dom"/>
</dbReference>
<proteinExistence type="inferred from homology"/>
<dbReference type="InterPro" id="IPR001406">
    <property type="entry name" value="PsdUridine_synth_TruA"/>
</dbReference>
<evidence type="ECO:0000256" key="3">
    <source>
        <dbReference type="ARBA" id="ARBA00023235"/>
    </source>
</evidence>
<dbReference type="Gene3D" id="3.30.70.580">
    <property type="entry name" value="Pseudouridine synthase I, catalytic domain, N-terminal subdomain"/>
    <property type="match status" value="1"/>
</dbReference>
<dbReference type="EMBL" id="CZRL01000104">
    <property type="protein sequence ID" value="CUS54255.1"/>
    <property type="molecule type" value="Genomic_DNA"/>
</dbReference>
<evidence type="ECO:0000256" key="1">
    <source>
        <dbReference type="ARBA" id="ARBA00009375"/>
    </source>
</evidence>
<feature type="domain" description="Pseudouridine synthase I TruA alpha/beta" evidence="4">
    <location>
        <begin position="12"/>
        <end position="109"/>
    </location>
</feature>
<dbReference type="HAMAP" id="MF_00171">
    <property type="entry name" value="TruA"/>
    <property type="match status" value="1"/>
</dbReference>
<dbReference type="Pfam" id="PF01416">
    <property type="entry name" value="PseudoU_synth_1"/>
    <property type="match status" value="2"/>
</dbReference>
<dbReference type="InterPro" id="IPR020095">
    <property type="entry name" value="PsdUridine_synth_TruA_C"/>
</dbReference>
<evidence type="ECO:0000256" key="2">
    <source>
        <dbReference type="ARBA" id="ARBA00022694"/>
    </source>
</evidence>
<dbReference type="Gene3D" id="3.30.70.660">
    <property type="entry name" value="Pseudouridine synthase I, catalytic domain, C-terminal subdomain"/>
    <property type="match status" value="1"/>
</dbReference>
<dbReference type="GO" id="GO:0004730">
    <property type="term" value="F:pseudouridylate synthase activity"/>
    <property type="evidence" value="ECO:0007669"/>
    <property type="project" value="UniProtKB-EC"/>
</dbReference>
<organism evidence="5">
    <name type="scientific">hydrothermal vent metagenome</name>
    <dbReference type="NCBI Taxonomy" id="652676"/>
    <lineage>
        <taxon>unclassified sequences</taxon>
        <taxon>metagenomes</taxon>
        <taxon>ecological metagenomes</taxon>
    </lineage>
</organism>
<dbReference type="GO" id="GO:0031119">
    <property type="term" value="P:tRNA pseudouridine synthesis"/>
    <property type="evidence" value="ECO:0007669"/>
    <property type="project" value="TreeGrafter"/>
</dbReference>
<sequence length="265" mass="29747">MISNGISRLAMCLEYDGSNYHGWQIQKGVVTVQETLEEAVSSVADEQIQVITAGRTDAGVHATGQIVHYDTRSNRSRQAWLRGTNSNLPESVVVSWVLPVPATFHARYSALTRSYRYVLLNRLVRPTYLSRRVSWDYRPLDINKMKVAAKPLLGEHDFNAYRAVSCQSNTSTRIIHELEINQKESWIWFDIKANGFLKHMVRNIVGVLVAVGAGESEPNWSSEVLETRDRTMGGVTATPDGLYLCSVSYSAGYNLPPAPPPCRFW</sequence>
<dbReference type="InterPro" id="IPR020103">
    <property type="entry name" value="PsdUridine_synth_cat_dom_sf"/>
</dbReference>
<dbReference type="GO" id="GO:0009982">
    <property type="term" value="F:pseudouridine synthase activity"/>
    <property type="evidence" value="ECO:0007669"/>
    <property type="project" value="InterPro"/>
</dbReference>
<dbReference type="SUPFAM" id="SSF55120">
    <property type="entry name" value="Pseudouridine synthase"/>
    <property type="match status" value="1"/>
</dbReference>
<keyword evidence="5" id="KW-0456">Lyase</keyword>
<dbReference type="PIRSF" id="PIRSF001430">
    <property type="entry name" value="tRNA_psdUrid_synth"/>
    <property type="match status" value="1"/>
</dbReference>
<dbReference type="FunFam" id="3.30.70.580:FF:000001">
    <property type="entry name" value="tRNA pseudouridine synthase A"/>
    <property type="match status" value="1"/>
</dbReference>